<sequence>MDITTELIETCGQSKNDWLRTAGIPTLLLCLGLLLIGPGVQSSHAQSATPDRLAPYGPNVTETGQLVLGAGDVVDVTVFNTIELSGRLRVDQEGRVDLPVGGQLEVAGLNSNQAARAIEKRLRDGQIMLDPHVTVQIFQFATQGITLMGEVRAPGTYPLFGPHTLYEALSFAGGPTQNEGSTITITHHSDPTHPLVIQVRSTNYSAVQNSTPVFPGDTIVVAQADFVYVIGDVNAPGAYSIPLGRDLSLLNILALCRGWTVTASASKATIIRKTATGTETIPVDFNQVVKNAAPNLVLQASDVLVMPHSGFKRFLQYALPSATASALSAGVDVAVIK</sequence>
<comment type="caution">
    <text evidence="4">The sequence shown here is derived from an EMBL/GenBank/DDBJ whole genome shotgun (WGS) entry which is preliminary data.</text>
</comment>
<dbReference type="PANTHER" id="PTHR33619">
    <property type="entry name" value="POLYSACCHARIDE EXPORT PROTEIN GFCE-RELATED"/>
    <property type="match status" value="1"/>
</dbReference>
<proteinExistence type="predicted"/>
<feature type="domain" description="Polysaccharide export protein N-terminal" evidence="2">
    <location>
        <begin position="63"/>
        <end position="137"/>
    </location>
</feature>
<dbReference type="RefSeq" id="WP_014265756.1">
    <property type="nucleotide sequence ID" value="NZ_JACHIO010000003.1"/>
</dbReference>
<organism evidence="4 5">
    <name type="scientific">Granulicella mallensis</name>
    <dbReference type="NCBI Taxonomy" id="940614"/>
    <lineage>
        <taxon>Bacteria</taxon>
        <taxon>Pseudomonadati</taxon>
        <taxon>Acidobacteriota</taxon>
        <taxon>Terriglobia</taxon>
        <taxon>Terriglobales</taxon>
        <taxon>Acidobacteriaceae</taxon>
        <taxon>Granulicella</taxon>
    </lineage>
</organism>
<dbReference type="Pfam" id="PF02563">
    <property type="entry name" value="Poly_export"/>
    <property type="match status" value="1"/>
</dbReference>
<evidence type="ECO:0000256" key="1">
    <source>
        <dbReference type="ARBA" id="ARBA00022729"/>
    </source>
</evidence>
<keyword evidence="1" id="KW-0732">Signal</keyword>
<dbReference type="Pfam" id="PF10531">
    <property type="entry name" value="SLBB"/>
    <property type="match status" value="2"/>
</dbReference>
<protein>
    <submittedName>
        <fullName evidence="4">Polysaccharide export outer membrane protein</fullName>
    </submittedName>
</protein>
<gene>
    <name evidence="4" type="ORF">HDF15_000748</name>
</gene>
<accession>A0A7W8E7K9</accession>
<name>A0A7W8E7K9_9BACT</name>
<evidence type="ECO:0000313" key="5">
    <source>
        <dbReference type="Proteomes" id="UP000584867"/>
    </source>
</evidence>
<evidence type="ECO:0000259" key="2">
    <source>
        <dbReference type="Pfam" id="PF02563"/>
    </source>
</evidence>
<dbReference type="InterPro" id="IPR049712">
    <property type="entry name" value="Poly_export"/>
</dbReference>
<reference evidence="4 5" key="1">
    <citation type="submission" date="2020-08" db="EMBL/GenBank/DDBJ databases">
        <title>Genomic Encyclopedia of Type Strains, Phase IV (KMG-V): Genome sequencing to study the core and pangenomes of soil and plant-associated prokaryotes.</title>
        <authorList>
            <person name="Whitman W."/>
        </authorList>
    </citation>
    <scope>NUCLEOTIDE SEQUENCE [LARGE SCALE GENOMIC DNA]</scope>
    <source>
        <strain evidence="4 5">X5P3</strain>
    </source>
</reference>
<evidence type="ECO:0000259" key="3">
    <source>
        <dbReference type="Pfam" id="PF10531"/>
    </source>
</evidence>
<evidence type="ECO:0000313" key="4">
    <source>
        <dbReference type="EMBL" id="MBB5062418.1"/>
    </source>
</evidence>
<dbReference type="PANTHER" id="PTHR33619:SF3">
    <property type="entry name" value="POLYSACCHARIDE EXPORT PROTEIN GFCE-RELATED"/>
    <property type="match status" value="1"/>
</dbReference>
<dbReference type="InterPro" id="IPR019554">
    <property type="entry name" value="Soluble_ligand-bd"/>
</dbReference>
<dbReference type="EMBL" id="JACHIO010000003">
    <property type="protein sequence ID" value="MBB5062418.1"/>
    <property type="molecule type" value="Genomic_DNA"/>
</dbReference>
<dbReference type="OMA" id="GTINIMY"/>
<dbReference type="Gene3D" id="3.10.560.10">
    <property type="entry name" value="Outer membrane lipoprotein wza domain like"/>
    <property type="match status" value="1"/>
</dbReference>
<dbReference type="InterPro" id="IPR003715">
    <property type="entry name" value="Poly_export_N"/>
</dbReference>
<dbReference type="Gene3D" id="3.30.1950.10">
    <property type="entry name" value="wza like domain"/>
    <property type="match status" value="1"/>
</dbReference>
<feature type="domain" description="Soluble ligand binding" evidence="3">
    <location>
        <begin position="227"/>
        <end position="280"/>
    </location>
</feature>
<dbReference type="Proteomes" id="UP000584867">
    <property type="component" value="Unassembled WGS sequence"/>
</dbReference>
<dbReference type="GO" id="GO:0015159">
    <property type="term" value="F:polysaccharide transmembrane transporter activity"/>
    <property type="evidence" value="ECO:0007669"/>
    <property type="project" value="InterPro"/>
</dbReference>
<feature type="domain" description="Soluble ligand binding" evidence="3">
    <location>
        <begin position="145"/>
        <end position="179"/>
    </location>
</feature>
<dbReference type="AlphaFoldDB" id="A0A7W8E7K9"/>